<evidence type="ECO:0000313" key="1">
    <source>
        <dbReference type="EMBL" id="CAD9660048.1"/>
    </source>
</evidence>
<gene>
    <name evidence="1" type="ORF">EANT1437_LOCUS3579</name>
</gene>
<accession>A0A7S2VZV9</accession>
<organism evidence="1">
    <name type="scientific">Eucampia antarctica</name>
    <dbReference type="NCBI Taxonomy" id="49252"/>
    <lineage>
        <taxon>Eukaryota</taxon>
        <taxon>Sar</taxon>
        <taxon>Stramenopiles</taxon>
        <taxon>Ochrophyta</taxon>
        <taxon>Bacillariophyta</taxon>
        <taxon>Mediophyceae</taxon>
        <taxon>Biddulphiophycidae</taxon>
        <taxon>Hemiaulales</taxon>
        <taxon>Hemiaulaceae</taxon>
        <taxon>Eucampia</taxon>
    </lineage>
</organism>
<proteinExistence type="predicted"/>
<sequence>MGNKAAKEFKALELGTGHLDADGPSCISSKLVFHEKNSFQSTIKKQDIYWSYGDSSKVAFTNKTPSLKALNTQIITDAEGKLLAVIKKKSDLKIEVISFYCPTPCFDKQEATPEIREDPEGKDMPMYLKSIIERVGTFKVEVAAYMVTGVDESGEVTKKLSYTAEQIDSLQFMALVKAADGTPVGKLVMTGKLGGFAVETAPKVDVPIVIILACSVRTGGTVIAPIMVAQGLI</sequence>
<reference evidence="1" key="1">
    <citation type="submission" date="2021-01" db="EMBL/GenBank/DDBJ databases">
        <authorList>
            <person name="Corre E."/>
            <person name="Pelletier E."/>
            <person name="Niang G."/>
            <person name="Scheremetjew M."/>
            <person name="Finn R."/>
            <person name="Kale V."/>
            <person name="Holt S."/>
            <person name="Cochrane G."/>
            <person name="Meng A."/>
            <person name="Brown T."/>
            <person name="Cohen L."/>
        </authorList>
    </citation>
    <scope>NUCLEOTIDE SEQUENCE</scope>
    <source>
        <strain evidence="1">CCMP1452</strain>
    </source>
</reference>
<protein>
    <submittedName>
        <fullName evidence="1">Uncharacterized protein</fullName>
    </submittedName>
</protein>
<name>A0A7S2VZV9_9STRA</name>
<dbReference type="EMBL" id="HBHI01007013">
    <property type="protein sequence ID" value="CAD9660048.1"/>
    <property type="molecule type" value="Transcribed_RNA"/>
</dbReference>
<dbReference type="AlphaFoldDB" id="A0A7S2VZV9"/>